<evidence type="ECO:0000256" key="1">
    <source>
        <dbReference type="ARBA" id="ARBA00022737"/>
    </source>
</evidence>
<dbReference type="Pfam" id="PF13637">
    <property type="entry name" value="Ank_4"/>
    <property type="match status" value="1"/>
</dbReference>
<dbReference type="Gene3D" id="1.25.40.20">
    <property type="entry name" value="Ankyrin repeat-containing domain"/>
    <property type="match status" value="3"/>
</dbReference>
<dbReference type="AlphaFoldDB" id="A0A8B6FJG0"/>
<dbReference type="EMBL" id="UYJE01007035">
    <property type="protein sequence ID" value="VDI51198.1"/>
    <property type="molecule type" value="Genomic_DNA"/>
</dbReference>
<sequence>MELNRQFFRVEKGSLIEYNYFHNFTNPWIEAAAEGYTDLLQFLLDLEWNQGNNYISINTLYAACRKGNVDIVKLLLNYYTNMHNTCSYVLANNASVGLVLLLVTCIEGHTAIVKILLESIADLSLCIKRCEQSCLHNANEEGFTDLDNLFYLCQGIDFSQFCVHGKSPIYMACYKGRFDILQILLNYGADTSILCDSLLFGKACMDGYPSILEFLIWNNNTAISLEANTLLVEACIRGHTDIVAVLLDDYPQGFQCDFNYKLPLCIACHCGHADIVRVLLKYCVEIVSEIKYDEVEKMLSEYNYYAESFGFSPLSIISNIEQRNKLSCGCIYDFYSKYAKLPLQLACYFGHVKTIKVLLENKFDVNQCNSYGESSMYTACVKGHTNVVELLLGANADLFRCNKFGKSPLFVACENGHTNTVKLLLEHNADISSCGRSKKSPFLVACEKGHADIVLLLLHTKRDVFQCDRYGRSPLYVACREGHVEIVNILLSNKAVTFDHNKYGKSLHRVALENRHLDIVDILSKNTMVFI</sequence>
<name>A0A8B6FJG0_MYTGA</name>
<dbReference type="Pfam" id="PF00023">
    <property type="entry name" value="Ank"/>
    <property type="match status" value="1"/>
</dbReference>
<dbReference type="Proteomes" id="UP000596742">
    <property type="component" value="Unassembled WGS sequence"/>
</dbReference>
<evidence type="ECO:0000256" key="3">
    <source>
        <dbReference type="PROSITE-ProRule" id="PRU00023"/>
    </source>
</evidence>
<keyword evidence="2 3" id="KW-0040">ANK repeat</keyword>
<dbReference type="InterPro" id="IPR036770">
    <property type="entry name" value="Ankyrin_rpt-contain_sf"/>
</dbReference>
<dbReference type="PANTHER" id="PTHR24123:SF33">
    <property type="entry name" value="PROTEIN HOS4"/>
    <property type="match status" value="1"/>
</dbReference>
<gene>
    <name evidence="4" type="ORF">MGAL_10B078804</name>
</gene>
<keyword evidence="5" id="KW-1185">Reference proteome</keyword>
<dbReference type="InterPro" id="IPR002110">
    <property type="entry name" value="Ankyrin_rpt"/>
</dbReference>
<feature type="repeat" description="ANK" evidence="3">
    <location>
        <begin position="371"/>
        <end position="403"/>
    </location>
</feature>
<reference evidence="4" key="1">
    <citation type="submission" date="2018-11" db="EMBL/GenBank/DDBJ databases">
        <authorList>
            <person name="Alioto T."/>
            <person name="Alioto T."/>
        </authorList>
    </citation>
    <scope>NUCLEOTIDE SEQUENCE</scope>
</reference>
<protein>
    <submittedName>
        <fullName evidence="4">Uncharacterized protein</fullName>
    </submittedName>
</protein>
<feature type="repeat" description="ANK" evidence="3">
    <location>
        <begin position="338"/>
        <end position="370"/>
    </location>
</feature>
<dbReference type="OrthoDB" id="167638at2759"/>
<dbReference type="SUPFAM" id="SSF48403">
    <property type="entry name" value="Ankyrin repeat"/>
    <property type="match status" value="2"/>
</dbReference>
<organism evidence="4 5">
    <name type="scientific">Mytilus galloprovincialis</name>
    <name type="common">Mediterranean mussel</name>
    <dbReference type="NCBI Taxonomy" id="29158"/>
    <lineage>
        <taxon>Eukaryota</taxon>
        <taxon>Metazoa</taxon>
        <taxon>Spiralia</taxon>
        <taxon>Lophotrochozoa</taxon>
        <taxon>Mollusca</taxon>
        <taxon>Bivalvia</taxon>
        <taxon>Autobranchia</taxon>
        <taxon>Pteriomorphia</taxon>
        <taxon>Mytilida</taxon>
        <taxon>Mytiloidea</taxon>
        <taxon>Mytilidae</taxon>
        <taxon>Mytilinae</taxon>
        <taxon>Mytilus</taxon>
    </lineage>
</organism>
<dbReference type="SMART" id="SM00248">
    <property type="entry name" value="ANK"/>
    <property type="match status" value="11"/>
</dbReference>
<evidence type="ECO:0000313" key="5">
    <source>
        <dbReference type="Proteomes" id="UP000596742"/>
    </source>
</evidence>
<comment type="caution">
    <text evidence="4">The sequence shown here is derived from an EMBL/GenBank/DDBJ whole genome shotgun (WGS) entry which is preliminary data.</text>
</comment>
<accession>A0A8B6FJG0</accession>
<dbReference type="InterPro" id="IPR051165">
    <property type="entry name" value="Multifunctional_ANK_Repeat"/>
</dbReference>
<proteinExistence type="predicted"/>
<dbReference type="Pfam" id="PF12796">
    <property type="entry name" value="Ank_2"/>
    <property type="match status" value="4"/>
</dbReference>
<feature type="repeat" description="ANK" evidence="3">
    <location>
        <begin position="164"/>
        <end position="196"/>
    </location>
</feature>
<feature type="repeat" description="ANK" evidence="3">
    <location>
        <begin position="470"/>
        <end position="495"/>
    </location>
</feature>
<dbReference type="PROSITE" id="PS50088">
    <property type="entry name" value="ANK_REPEAT"/>
    <property type="match status" value="5"/>
</dbReference>
<evidence type="ECO:0000313" key="4">
    <source>
        <dbReference type="EMBL" id="VDI51198.1"/>
    </source>
</evidence>
<dbReference type="PROSITE" id="PS50297">
    <property type="entry name" value="ANK_REP_REGION"/>
    <property type="match status" value="4"/>
</dbReference>
<feature type="repeat" description="ANK" evidence="3">
    <location>
        <begin position="404"/>
        <end position="436"/>
    </location>
</feature>
<evidence type="ECO:0000256" key="2">
    <source>
        <dbReference type="ARBA" id="ARBA00023043"/>
    </source>
</evidence>
<dbReference type="PANTHER" id="PTHR24123">
    <property type="entry name" value="ANKYRIN REPEAT-CONTAINING"/>
    <property type="match status" value="1"/>
</dbReference>
<keyword evidence="1" id="KW-0677">Repeat</keyword>